<evidence type="ECO:0000259" key="7">
    <source>
        <dbReference type="PROSITE" id="PS50106"/>
    </source>
</evidence>
<accession>A0A845I2R1</accession>
<evidence type="ECO:0000256" key="4">
    <source>
        <dbReference type="ARBA" id="ARBA00022825"/>
    </source>
</evidence>
<dbReference type="GO" id="GO:0006508">
    <property type="term" value="P:proteolysis"/>
    <property type="evidence" value="ECO:0007669"/>
    <property type="project" value="UniProtKB-KW"/>
</dbReference>
<feature type="domain" description="PDZ" evidence="7">
    <location>
        <begin position="89"/>
        <end position="157"/>
    </location>
</feature>
<dbReference type="FunFam" id="3.30.750.44:FF:000001">
    <property type="entry name" value="S41 family peptidase"/>
    <property type="match status" value="1"/>
</dbReference>
<dbReference type="GO" id="GO:0007165">
    <property type="term" value="P:signal transduction"/>
    <property type="evidence" value="ECO:0007669"/>
    <property type="project" value="TreeGrafter"/>
</dbReference>
<evidence type="ECO:0000256" key="6">
    <source>
        <dbReference type="SAM" id="MobiDB-lite"/>
    </source>
</evidence>
<dbReference type="InterPro" id="IPR036034">
    <property type="entry name" value="PDZ_sf"/>
</dbReference>
<keyword evidence="9" id="KW-1185">Reference proteome</keyword>
<evidence type="ECO:0000256" key="3">
    <source>
        <dbReference type="ARBA" id="ARBA00022801"/>
    </source>
</evidence>
<dbReference type="AlphaFoldDB" id="A0A845I2R1"/>
<dbReference type="SMART" id="SM00228">
    <property type="entry name" value="PDZ"/>
    <property type="match status" value="1"/>
</dbReference>
<feature type="region of interest" description="Disordered" evidence="6">
    <location>
        <begin position="481"/>
        <end position="506"/>
    </location>
</feature>
<dbReference type="SUPFAM" id="SSF50156">
    <property type="entry name" value="PDZ domain-like"/>
    <property type="match status" value="1"/>
</dbReference>
<keyword evidence="3 5" id="KW-0378">Hydrolase</keyword>
<dbReference type="PANTHER" id="PTHR32060:SF30">
    <property type="entry name" value="CARBOXY-TERMINAL PROCESSING PROTEASE CTPA"/>
    <property type="match status" value="1"/>
</dbReference>
<comment type="similarity">
    <text evidence="1 5">Belongs to the peptidase S41A family.</text>
</comment>
<dbReference type="PANTHER" id="PTHR32060">
    <property type="entry name" value="TAIL-SPECIFIC PROTEASE"/>
    <property type="match status" value="1"/>
</dbReference>
<evidence type="ECO:0000256" key="1">
    <source>
        <dbReference type="ARBA" id="ARBA00009179"/>
    </source>
</evidence>
<dbReference type="NCBIfam" id="TIGR00225">
    <property type="entry name" value="prc"/>
    <property type="match status" value="1"/>
</dbReference>
<dbReference type="SMART" id="SM00245">
    <property type="entry name" value="TSPc"/>
    <property type="match status" value="1"/>
</dbReference>
<dbReference type="InterPro" id="IPR005151">
    <property type="entry name" value="Tail-specific_protease"/>
</dbReference>
<dbReference type="Gene3D" id="2.30.42.10">
    <property type="match status" value="1"/>
</dbReference>
<dbReference type="Pfam" id="PF13180">
    <property type="entry name" value="PDZ_2"/>
    <property type="match status" value="1"/>
</dbReference>
<dbReference type="PROSITE" id="PS50106">
    <property type="entry name" value="PDZ"/>
    <property type="match status" value="1"/>
</dbReference>
<dbReference type="Pfam" id="PF03572">
    <property type="entry name" value="Peptidase_S41"/>
    <property type="match status" value="1"/>
</dbReference>
<evidence type="ECO:0000256" key="2">
    <source>
        <dbReference type="ARBA" id="ARBA00022670"/>
    </source>
</evidence>
<keyword evidence="2 5" id="KW-0645">Protease</keyword>
<evidence type="ECO:0000313" key="9">
    <source>
        <dbReference type="Proteomes" id="UP000444316"/>
    </source>
</evidence>
<dbReference type="InterPro" id="IPR055210">
    <property type="entry name" value="CtpA/B_N"/>
</dbReference>
<dbReference type="Proteomes" id="UP000444316">
    <property type="component" value="Unassembled WGS sequence"/>
</dbReference>
<dbReference type="Gene3D" id="3.90.226.10">
    <property type="entry name" value="2-enoyl-CoA Hydratase, Chain A, domain 1"/>
    <property type="match status" value="1"/>
</dbReference>
<evidence type="ECO:0000313" key="8">
    <source>
        <dbReference type="EMBL" id="MYN46417.1"/>
    </source>
</evidence>
<dbReference type="InterPro" id="IPR001478">
    <property type="entry name" value="PDZ"/>
</dbReference>
<dbReference type="SUPFAM" id="SSF52096">
    <property type="entry name" value="ClpP/crotonase"/>
    <property type="match status" value="1"/>
</dbReference>
<dbReference type="CDD" id="cd06782">
    <property type="entry name" value="cpPDZ_CPP-like"/>
    <property type="match status" value="1"/>
</dbReference>
<comment type="caution">
    <text evidence="8">The sequence shown here is derived from an EMBL/GenBank/DDBJ whole genome shotgun (WGS) entry which is preliminary data.</text>
</comment>
<dbReference type="InterPro" id="IPR004447">
    <property type="entry name" value="Peptidase_S41A"/>
</dbReference>
<proteinExistence type="inferred from homology"/>
<dbReference type="EMBL" id="WWCL01000003">
    <property type="protein sequence ID" value="MYN46417.1"/>
    <property type="molecule type" value="Genomic_DNA"/>
</dbReference>
<dbReference type="GO" id="GO:0008236">
    <property type="term" value="F:serine-type peptidase activity"/>
    <property type="evidence" value="ECO:0007669"/>
    <property type="project" value="UniProtKB-KW"/>
</dbReference>
<dbReference type="RefSeq" id="WP_161035942.1">
    <property type="nucleotide sequence ID" value="NZ_WWCL01000003.1"/>
</dbReference>
<sequence>MGNKVKSMVLVGLGMVAGVAVSLQYPAIAQKASGSPLPLEELRQLSDVFGLIKSDYVEPVDDKKLLTEAISGMVASLDPHSVYLDKKAFAEMRETVEGKFVGIGIEVGMEDGYLKVVSPIEDSPAFKAGIKAGDVITRIDNTPIKGLSLDESVKKMRGEPRTRVAVTISRKDEDKPLVLTIMREEIRVQSVKAKIIEPGYAWLRISQFQEPTVEDMARKLSALYAQDPHLKGLVLDLRNDPGGVVPGAIGVSAAFLPKDAVVVSTNGQLADSKQTFYARPEYYIVRGKNDPLAKLPAALKDVPMVVLVNVGSASASEIVAGALQDYKRAIIMGSQTFGKGSVQTLRQLTADTAVKLTTARYYTPLNRSIQARGIVPDLLVDESAEGDAMKGLHVREADLAKHLNNEADSAAAQQQGPQRDELEEDLRAAALAKKSRPVEFGSKDDFQLQQALRHFKGLPVQLSKADGAAVAATAASAASASAAAPASAAAKAASAASAKSAPAPRP</sequence>
<dbReference type="CDD" id="cd07560">
    <property type="entry name" value="Peptidase_S41_CPP"/>
    <property type="match status" value="1"/>
</dbReference>
<organism evidence="8 9">
    <name type="scientific">Duganella fentianensis</name>
    <dbReference type="NCBI Taxonomy" id="2692177"/>
    <lineage>
        <taxon>Bacteria</taxon>
        <taxon>Pseudomonadati</taxon>
        <taxon>Pseudomonadota</taxon>
        <taxon>Betaproteobacteria</taxon>
        <taxon>Burkholderiales</taxon>
        <taxon>Oxalobacteraceae</taxon>
        <taxon>Telluria group</taxon>
        <taxon>Duganella</taxon>
    </lineage>
</organism>
<dbReference type="Gene3D" id="3.30.750.44">
    <property type="match status" value="1"/>
</dbReference>
<reference evidence="8" key="1">
    <citation type="submission" date="2019-12" db="EMBL/GenBank/DDBJ databases">
        <title>Novel species isolated from a subtropical stream in China.</title>
        <authorList>
            <person name="Lu H."/>
        </authorList>
    </citation>
    <scope>NUCLEOTIDE SEQUENCE [LARGE SCALE GENOMIC DNA]</scope>
    <source>
        <strain evidence="8">FT93W</strain>
    </source>
</reference>
<evidence type="ECO:0000256" key="5">
    <source>
        <dbReference type="RuleBase" id="RU004404"/>
    </source>
</evidence>
<keyword evidence="4 5" id="KW-0720">Serine protease</keyword>
<name>A0A845I2R1_9BURK</name>
<dbReference type="FunFam" id="2.30.42.10:FF:000063">
    <property type="entry name" value="Peptidase, S41 family"/>
    <property type="match status" value="1"/>
</dbReference>
<dbReference type="InterPro" id="IPR029045">
    <property type="entry name" value="ClpP/crotonase-like_dom_sf"/>
</dbReference>
<dbReference type="GO" id="GO:0030288">
    <property type="term" value="C:outer membrane-bounded periplasmic space"/>
    <property type="evidence" value="ECO:0007669"/>
    <property type="project" value="TreeGrafter"/>
</dbReference>
<gene>
    <name evidence="8" type="ORF">GTP23_15310</name>
</gene>
<dbReference type="Pfam" id="PF22694">
    <property type="entry name" value="CtpB_N-like"/>
    <property type="match status" value="1"/>
</dbReference>
<protein>
    <submittedName>
        <fullName evidence="8">PDZ domain-containing protein</fullName>
    </submittedName>
</protein>
<dbReference type="GO" id="GO:0004175">
    <property type="term" value="F:endopeptidase activity"/>
    <property type="evidence" value="ECO:0007669"/>
    <property type="project" value="TreeGrafter"/>
</dbReference>